<reference evidence="2" key="2">
    <citation type="submission" date="2023-06" db="EMBL/GenBank/DDBJ databases">
        <authorList>
            <consortium name="Lawrence Berkeley National Laboratory"/>
            <person name="Mondo S.J."/>
            <person name="Hensen N."/>
            <person name="Bonometti L."/>
            <person name="Westerberg I."/>
            <person name="Brannstrom I.O."/>
            <person name="Guillou S."/>
            <person name="Cros-Aarteil S."/>
            <person name="Calhoun S."/>
            <person name="Haridas S."/>
            <person name="Kuo A."/>
            <person name="Pangilinan J."/>
            <person name="Riley R."/>
            <person name="Labutti K."/>
            <person name="Andreopoulos B."/>
            <person name="Lipzen A."/>
            <person name="Chen C."/>
            <person name="Yanf M."/>
            <person name="Daum C."/>
            <person name="Ng V."/>
            <person name="Clum A."/>
            <person name="Steindorff A."/>
            <person name="Ohm R."/>
            <person name="Martin F."/>
            <person name="Silar P."/>
            <person name="Natvig D."/>
            <person name="Lalanne C."/>
            <person name="Gautier V."/>
            <person name="Ament-Velasquez S.L."/>
            <person name="Kruys A."/>
            <person name="Hutchinson M.I."/>
            <person name="Powell A.J."/>
            <person name="Barry K."/>
            <person name="Miller A.N."/>
            <person name="Grigoriev I.V."/>
            <person name="Debuchy R."/>
            <person name="Gladieux P."/>
            <person name="Thoren M.H."/>
            <person name="Johannesson H."/>
        </authorList>
    </citation>
    <scope>NUCLEOTIDE SEQUENCE</scope>
    <source>
        <strain evidence="2">PSN324</strain>
    </source>
</reference>
<gene>
    <name evidence="2" type="ORF">QBC42DRAFT_287218</name>
</gene>
<dbReference type="EMBL" id="MU864985">
    <property type="protein sequence ID" value="KAK4461717.1"/>
    <property type="molecule type" value="Genomic_DNA"/>
</dbReference>
<evidence type="ECO:0000313" key="2">
    <source>
        <dbReference type="EMBL" id="KAK4461717.1"/>
    </source>
</evidence>
<comment type="caution">
    <text evidence="2">The sequence shown here is derived from an EMBL/GenBank/DDBJ whole genome shotgun (WGS) entry which is preliminary data.</text>
</comment>
<sequence>MIDLGVAGICPSSGMAQATRMASRAVFISTRSSIGDRRPASSRRLRSEQDLMGIRHGRLGGGSFQQPLGERRASEAGDAGAEDFWAPFEARRARRDPVACRARRWARVDSQRPARTEELVALAPFMPDPGTNAYNLREVNNPRIRPDFWETERAHLVRARFGQETVFVPRRHLTEDRYRFGPCGVVTLANQMWVSMARCWETDARYVAGALGKLILEFIWNCLEYGDHDEVGTFYPQLTDNRLQHDKRRRHFHRRLFVRSLKYHGVNEARRIAQLSQKEVDQAWLCKMVDVKDRVDGKTFDELLRSKGPVEEWNEERSRFLELDPEDTDEEEEEREKDEREEEGDEDENEEEDAQEEEDG</sequence>
<dbReference type="AlphaFoldDB" id="A0AAV9HLM1"/>
<feature type="region of interest" description="Disordered" evidence="1">
    <location>
        <begin position="311"/>
        <end position="360"/>
    </location>
</feature>
<accession>A0AAV9HLM1</accession>
<name>A0AAV9HLM1_9PEZI</name>
<feature type="compositionally biased region" description="Basic and acidic residues" evidence="1">
    <location>
        <begin position="311"/>
        <end position="322"/>
    </location>
</feature>
<feature type="region of interest" description="Disordered" evidence="1">
    <location>
        <begin position="55"/>
        <end position="76"/>
    </location>
</feature>
<protein>
    <submittedName>
        <fullName evidence="2">Uncharacterized protein</fullName>
    </submittedName>
</protein>
<evidence type="ECO:0000256" key="1">
    <source>
        <dbReference type="SAM" id="MobiDB-lite"/>
    </source>
</evidence>
<keyword evidence="3" id="KW-1185">Reference proteome</keyword>
<reference evidence="2" key="1">
    <citation type="journal article" date="2023" name="Mol. Phylogenet. Evol.">
        <title>Genome-scale phylogeny and comparative genomics of the fungal order Sordariales.</title>
        <authorList>
            <person name="Hensen N."/>
            <person name="Bonometti L."/>
            <person name="Westerberg I."/>
            <person name="Brannstrom I.O."/>
            <person name="Guillou S."/>
            <person name="Cros-Aarteil S."/>
            <person name="Calhoun S."/>
            <person name="Haridas S."/>
            <person name="Kuo A."/>
            <person name="Mondo S."/>
            <person name="Pangilinan J."/>
            <person name="Riley R."/>
            <person name="LaButti K."/>
            <person name="Andreopoulos B."/>
            <person name="Lipzen A."/>
            <person name="Chen C."/>
            <person name="Yan M."/>
            <person name="Daum C."/>
            <person name="Ng V."/>
            <person name="Clum A."/>
            <person name="Steindorff A."/>
            <person name="Ohm R.A."/>
            <person name="Martin F."/>
            <person name="Silar P."/>
            <person name="Natvig D.O."/>
            <person name="Lalanne C."/>
            <person name="Gautier V."/>
            <person name="Ament-Velasquez S.L."/>
            <person name="Kruys A."/>
            <person name="Hutchinson M.I."/>
            <person name="Powell A.J."/>
            <person name="Barry K."/>
            <person name="Miller A.N."/>
            <person name="Grigoriev I.V."/>
            <person name="Debuchy R."/>
            <person name="Gladieux P."/>
            <person name="Hiltunen Thoren M."/>
            <person name="Johannesson H."/>
        </authorList>
    </citation>
    <scope>NUCLEOTIDE SEQUENCE</scope>
    <source>
        <strain evidence="2">PSN324</strain>
    </source>
</reference>
<evidence type="ECO:0000313" key="3">
    <source>
        <dbReference type="Proteomes" id="UP001321749"/>
    </source>
</evidence>
<feature type="compositionally biased region" description="Acidic residues" evidence="1">
    <location>
        <begin position="323"/>
        <end position="360"/>
    </location>
</feature>
<dbReference type="Proteomes" id="UP001321749">
    <property type="component" value="Unassembled WGS sequence"/>
</dbReference>
<organism evidence="2 3">
    <name type="scientific">Cladorrhinum samala</name>
    <dbReference type="NCBI Taxonomy" id="585594"/>
    <lineage>
        <taxon>Eukaryota</taxon>
        <taxon>Fungi</taxon>
        <taxon>Dikarya</taxon>
        <taxon>Ascomycota</taxon>
        <taxon>Pezizomycotina</taxon>
        <taxon>Sordariomycetes</taxon>
        <taxon>Sordariomycetidae</taxon>
        <taxon>Sordariales</taxon>
        <taxon>Podosporaceae</taxon>
        <taxon>Cladorrhinum</taxon>
    </lineage>
</organism>
<proteinExistence type="predicted"/>